<evidence type="ECO:0000313" key="3">
    <source>
        <dbReference type="RefSeq" id="XP_032817517.1"/>
    </source>
</evidence>
<sequence length="853" mass="95080">MDTSSAQWCPSHTGVCGCCGALRPRYKQLVDNIFPEDPAEGLMKANMEKLTFYALSAPEKLDRIGAYLAERLSRDVARHYRHGYVFIAMEALDQLLMACHSQSINLFVESFLRMVAKLLECSEPELQVLGTNSFVKFANIEEDTPSYHRRYDFFVSKFSAMCHQSHDDPDATNKVRMAGIRGLQGVVRKTVKDELQADIWEPQHMDKIVPSLLYNMQHADPADSRSPSPLQVTERERDSPACLGESCLRDLLGRAAYGNIKNVIRPVLVHLDNHQLWDPNAFAVRCFKIVMYSIQAQHSHLVLQQLLGHLDTHSKDSARVRAGLVQVLAETVAIAAGGSVGPTVLEVCNTLLRHVRLSVDFQLTGRGGSHEDEDTEYEEEKMFQESLIKTIGSFATTLPNYQRSEIMFFIMGKMPLPGCQPSLCAGHGGPDSAVPFRETLSPPSPPWGPSLCLESEEAMYLIQTMLLRSVLQVTCGYHVSNMTSGLPSSFLEPLLSLSLLEHPDLRVIVMEILQSLVDRHGNRQKFASVSIWPDIAVLNLKMEKCSRQDVLFMKKHSQQLYRYLYLASQREDNSERNFRALFGTLAVLSVELAGEEVVVDLVRLALAMQEAALQGEDGAPVATRCSTMALAVAYCSLLSQLTAVPAFCQHVTQVVDSRSKRAPYLLPAHVFTENPNLPRTLDRLDPELLLLSAKIGEALGGSGYSVERLTVPYVPQLTDEDRLSKRKSTVDTISIQVEEEAKGSPNHGQKTPAEEITFESLKKAIVDSASRDELERERRRQVMERFQKAPFEEIAAQCEARANLLQNKLNQIFEMTIRPPPSPSGSVGVGAHGPASRRSVPVYEMSLPDLCVY</sequence>
<dbReference type="KEGG" id="pmrn:116946578"/>
<dbReference type="InterPro" id="IPR016024">
    <property type="entry name" value="ARM-type_fold"/>
</dbReference>
<dbReference type="InterPro" id="IPR049152">
    <property type="entry name" value="EFR3-like_ARM"/>
</dbReference>
<dbReference type="Proteomes" id="UP001318040">
    <property type="component" value="Chromosome 27"/>
</dbReference>
<dbReference type="PANTHER" id="PTHR12444:SF8">
    <property type="entry name" value="PROTEIN EFR3 HOMOLOG CMP44E"/>
    <property type="match status" value="1"/>
</dbReference>
<keyword evidence="2" id="KW-1185">Reference proteome</keyword>
<accession>A0AAJ7TJ66</accession>
<dbReference type="RefSeq" id="XP_032817517.1">
    <property type="nucleotide sequence ID" value="XM_032961626.1"/>
</dbReference>
<dbReference type="Pfam" id="PF21052">
    <property type="entry name" value="EFR3_ARM"/>
    <property type="match status" value="1"/>
</dbReference>
<dbReference type="AlphaFoldDB" id="A0AAJ7TJ66"/>
<dbReference type="CTD" id="22979"/>
<organism evidence="2 3">
    <name type="scientific">Petromyzon marinus</name>
    <name type="common">Sea lamprey</name>
    <dbReference type="NCBI Taxonomy" id="7757"/>
    <lineage>
        <taxon>Eukaryota</taxon>
        <taxon>Metazoa</taxon>
        <taxon>Chordata</taxon>
        <taxon>Craniata</taxon>
        <taxon>Vertebrata</taxon>
        <taxon>Cyclostomata</taxon>
        <taxon>Hyperoartia</taxon>
        <taxon>Petromyzontiformes</taxon>
        <taxon>Petromyzontidae</taxon>
        <taxon>Petromyzon</taxon>
    </lineage>
</organism>
<evidence type="ECO:0000256" key="1">
    <source>
        <dbReference type="ARBA" id="ARBA00010216"/>
    </source>
</evidence>
<comment type="similarity">
    <text evidence="1">Belongs to the EFR3 family.</text>
</comment>
<dbReference type="SUPFAM" id="SSF48371">
    <property type="entry name" value="ARM repeat"/>
    <property type="match status" value="1"/>
</dbReference>
<name>A0AAJ7TJ66_PETMA</name>
<dbReference type="InterPro" id="IPR051851">
    <property type="entry name" value="EFR3_Homologs"/>
</dbReference>
<dbReference type="PANTHER" id="PTHR12444">
    <property type="entry name" value="PROTEIN EFR3 HOMOLOG CMP44E"/>
    <property type="match status" value="1"/>
</dbReference>
<gene>
    <name evidence="3" type="primary">EFR3B</name>
</gene>
<protein>
    <submittedName>
        <fullName evidence="3">Protein EFR3 homolog B isoform X1</fullName>
    </submittedName>
</protein>
<proteinExistence type="inferred from homology"/>
<reference evidence="3" key="1">
    <citation type="submission" date="2025-08" db="UniProtKB">
        <authorList>
            <consortium name="RefSeq"/>
        </authorList>
    </citation>
    <scope>IDENTIFICATION</scope>
    <source>
        <tissue evidence="3">Sperm</tissue>
    </source>
</reference>
<dbReference type="GO" id="GO:0005886">
    <property type="term" value="C:plasma membrane"/>
    <property type="evidence" value="ECO:0007669"/>
    <property type="project" value="TreeGrafter"/>
</dbReference>
<dbReference type="GO" id="GO:0072659">
    <property type="term" value="P:protein localization to plasma membrane"/>
    <property type="evidence" value="ECO:0007669"/>
    <property type="project" value="TreeGrafter"/>
</dbReference>
<evidence type="ECO:0000313" key="2">
    <source>
        <dbReference type="Proteomes" id="UP001318040"/>
    </source>
</evidence>